<evidence type="ECO:0000259" key="1">
    <source>
        <dbReference type="Pfam" id="PF03599"/>
    </source>
</evidence>
<dbReference type="Pfam" id="PF03599">
    <property type="entry name" value="CdhD"/>
    <property type="match status" value="1"/>
</dbReference>
<sequence length="316" mass="34524">MHIELIREKYKGNIHTVTLGALKEQGGTRTHTVTVGGDATLPFLFFEGKQPNKAVVAVEIWDIVPTEWNPVLQEIYADVFSNPADWARKAVDLGADMILLRLKGGDPDLGNKTPEQLAEVVKNVLAAVGVPLIVVGCGIDEKDNAVLPVVAEAAAGENLLLGVAKQDNYKSIVAAAQVYKHKVLILGTVDINLCKQLEILITELGLPAENILMDPGTCALGYGIEYTYSVMERGRLEAIGGDERLAMPVVCNVGYEAWRAKEAIAAEKDFPDWGEQSKRAILWEALTATSLLQAGANIMIMRHPEAVRLFKKMWRN</sequence>
<feature type="domain" description="CO dehydrogenase/acetyl-CoA synthase delta subunit TIM barrel" evidence="1">
    <location>
        <begin position="19"/>
        <end position="309"/>
    </location>
</feature>
<dbReference type="InterPro" id="IPR004486">
    <property type="entry name" value="CO_DH/Ac-CoA_synth_dsu"/>
</dbReference>
<keyword evidence="3" id="KW-1185">Reference proteome</keyword>
<evidence type="ECO:0000313" key="2">
    <source>
        <dbReference type="EMBL" id="XFO73395.1"/>
    </source>
</evidence>
<reference evidence="2" key="1">
    <citation type="submission" date="2024-05" db="EMBL/GenBank/DDBJ databases">
        <title>Isolation and characterization of Sporomusa carbonis sp. nov., a carboxydotrophic hydrogenogen in the genus of Sporomusa isolated from a charcoal burning pile.</title>
        <authorList>
            <person name="Boeer T."/>
            <person name="Rosenbaum F."/>
            <person name="Eysell L."/>
            <person name="Mueller V."/>
            <person name="Daniel R."/>
            <person name="Poehlein A."/>
        </authorList>
    </citation>
    <scope>NUCLEOTIDE SEQUENCE [LARGE SCALE GENOMIC DNA]</scope>
    <source>
        <strain evidence="2">DSM 3132</strain>
    </source>
</reference>
<accession>A0ABZ3J5A8</accession>
<dbReference type="Proteomes" id="UP000216052">
    <property type="component" value="Chromosome"/>
</dbReference>
<evidence type="ECO:0000313" key="3">
    <source>
        <dbReference type="Proteomes" id="UP000216052"/>
    </source>
</evidence>
<name>A0ABZ3J5A8_SPOA4</name>
<dbReference type="PANTHER" id="PTHR36214:SF5">
    <property type="entry name" value="ACETYL-COA DECARBONYLASE_SYNTHASE COMPLEX SUBUNIT DELTA"/>
    <property type="match status" value="1"/>
</dbReference>
<organism evidence="2 3">
    <name type="scientific">Sporomusa acidovorans (strain ATCC 49682 / DSM 3132 / Mol)</name>
    <dbReference type="NCBI Taxonomy" id="1123286"/>
    <lineage>
        <taxon>Bacteria</taxon>
        <taxon>Bacillati</taxon>
        <taxon>Bacillota</taxon>
        <taxon>Negativicutes</taxon>
        <taxon>Selenomonadales</taxon>
        <taxon>Sporomusaceae</taxon>
        <taxon>Sporomusa</taxon>
    </lineage>
</organism>
<dbReference type="EMBL" id="CP155571">
    <property type="protein sequence ID" value="XFO73395.1"/>
    <property type="molecule type" value="Genomic_DNA"/>
</dbReference>
<dbReference type="RefSeq" id="WP_093796703.1">
    <property type="nucleotide sequence ID" value="NZ_CP155571.1"/>
</dbReference>
<proteinExistence type="predicted"/>
<dbReference type="SUPFAM" id="SSF51717">
    <property type="entry name" value="Dihydropteroate synthetase-like"/>
    <property type="match status" value="1"/>
</dbReference>
<dbReference type="NCBIfam" id="NF003376">
    <property type="entry name" value="PRK04452.1-2"/>
    <property type="match status" value="1"/>
</dbReference>
<dbReference type="Gene3D" id="3.20.20.20">
    <property type="entry name" value="Dihydropteroate synthase-like"/>
    <property type="match status" value="1"/>
</dbReference>
<gene>
    <name evidence="2" type="primary">acsD_2</name>
    <name evidence="2" type="ORF">SPACI_034810</name>
</gene>
<dbReference type="PANTHER" id="PTHR36214">
    <property type="match status" value="1"/>
</dbReference>
<dbReference type="NCBIfam" id="TIGR00381">
    <property type="entry name" value="cdhD"/>
    <property type="match status" value="1"/>
</dbReference>
<dbReference type="InterPro" id="IPR016041">
    <property type="entry name" value="Ac-CoA_synth_d_su_TIM-brl"/>
</dbReference>
<protein>
    <submittedName>
        <fullName evidence="2">Corrinoid/iron-sulfur protein small subunit</fullName>
    </submittedName>
</protein>
<dbReference type="InterPro" id="IPR011005">
    <property type="entry name" value="Dihydropteroate_synth-like_sf"/>
</dbReference>
<dbReference type="InterPro" id="IPR051069">
    <property type="entry name" value="ACDS_complex_subunit"/>
</dbReference>